<proteinExistence type="predicted"/>
<evidence type="ECO:0000313" key="1">
    <source>
        <dbReference type="EMBL" id="MFC4291236.1"/>
    </source>
</evidence>
<reference evidence="2" key="1">
    <citation type="journal article" date="2019" name="Int. J. Syst. Evol. Microbiol.">
        <title>The Global Catalogue of Microorganisms (GCM) 10K type strain sequencing project: providing services to taxonomists for standard genome sequencing and annotation.</title>
        <authorList>
            <consortium name="The Broad Institute Genomics Platform"/>
            <consortium name="The Broad Institute Genome Sequencing Center for Infectious Disease"/>
            <person name="Wu L."/>
            <person name="Ma J."/>
        </authorList>
    </citation>
    <scope>NUCLEOTIDE SEQUENCE [LARGE SCALE GENOMIC DNA]</scope>
    <source>
        <strain evidence="2">CECT 8531</strain>
    </source>
</reference>
<protein>
    <submittedName>
        <fullName evidence="1">Uncharacterized protein</fullName>
    </submittedName>
</protein>
<comment type="caution">
    <text evidence="1">The sequence shown here is derived from an EMBL/GenBank/DDBJ whole genome shotgun (WGS) entry which is preliminary data.</text>
</comment>
<accession>A0ABV8RG38</accession>
<gene>
    <name evidence="1" type="ORF">ACFOWX_02285</name>
</gene>
<dbReference type="RefSeq" id="WP_381420872.1">
    <property type="nucleotide sequence ID" value="NZ_JBHSDH010000010.1"/>
</dbReference>
<dbReference type="Proteomes" id="UP001595887">
    <property type="component" value="Unassembled WGS sequence"/>
</dbReference>
<organism evidence="1 2">
    <name type="scientific">Sphingorhabdus arenilitoris</name>
    <dbReference type="NCBI Taxonomy" id="1490041"/>
    <lineage>
        <taxon>Bacteria</taxon>
        <taxon>Pseudomonadati</taxon>
        <taxon>Pseudomonadota</taxon>
        <taxon>Alphaproteobacteria</taxon>
        <taxon>Sphingomonadales</taxon>
        <taxon>Sphingomonadaceae</taxon>
        <taxon>Sphingorhabdus</taxon>
    </lineage>
</organism>
<sequence>MTKLDYHDAQNVSDNIIATHQALDEALLKFSALTESMICASRTANMPAAESQKALEAVTDGISGLMASRRGFVSAHKHMIIVRNHSNHQVTDFGCLSGDGPVKGKSPLRVAA</sequence>
<evidence type="ECO:0000313" key="2">
    <source>
        <dbReference type="Proteomes" id="UP001595887"/>
    </source>
</evidence>
<name>A0ABV8RG38_9SPHN</name>
<dbReference type="EMBL" id="JBHSDH010000010">
    <property type="protein sequence ID" value="MFC4291236.1"/>
    <property type="molecule type" value="Genomic_DNA"/>
</dbReference>
<keyword evidence="2" id="KW-1185">Reference proteome</keyword>